<evidence type="ECO:0000313" key="2">
    <source>
        <dbReference type="Proteomes" id="UP001209878"/>
    </source>
</evidence>
<accession>A0AAD9KVS8</accession>
<keyword evidence="2" id="KW-1185">Reference proteome</keyword>
<dbReference type="PANTHER" id="PTHR36960:SF1">
    <property type="entry name" value="SI:DKEY-32E6.3"/>
    <property type="match status" value="1"/>
</dbReference>
<reference evidence="1" key="1">
    <citation type="journal article" date="2023" name="Mol. Biol. Evol.">
        <title>Third-Generation Sequencing Reveals the Adaptive Role of the Epigenome in Three Deep-Sea Polychaetes.</title>
        <authorList>
            <person name="Perez M."/>
            <person name="Aroh O."/>
            <person name="Sun Y."/>
            <person name="Lan Y."/>
            <person name="Juniper S.K."/>
            <person name="Young C.R."/>
            <person name="Angers B."/>
            <person name="Qian P.Y."/>
        </authorList>
    </citation>
    <scope>NUCLEOTIDE SEQUENCE</scope>
    <source>
        <strain evidence="1">R07B-5</strain>
    </source>
</reference>
<dbReference type="Proteomes" id="UP001209878">
    <property type="component" value="Unassembled WGS sequence"/>
</dbReference>
<dbReference type="AlphaFoldDB" id="A0AAD9KVS8"/>
<gene>
    <name evidence="1" type="ORF">NP493_551g01003</name>
</gene>
<dbReference type="EMBL" id="JAODUO010000551">
    <property type="protein sequence ID" value="KAK2178247.1"/>
    <property type="molecule type" value="Genomic_DNA"/>
</dbReference>
<proteinExistence type="predicted"/>
<comment type="caution">
    <text evidence="1">The sequence shown here is derived from an EMBL/GenBank/DDBJ whole genome shotgun (WGS) entry which is preliminary data.</text>
</comment>
<evidence type="ECO:0000313" key="1">
    <source>
        <dbReference type="EMBL" id="KAK2178247.1"/>
    </source>
</evidence>
<dbReference type="PANTHER" id="PTHR36960">
    <property type="entry name" value="SI:DKEY-32E6.3"/>
    <property type="match status" value="1"/>
</dbReference>
<sequence length="405" mass="46756">MENENGGVINASARSDIKLHRESRRASLHGTRLNGALDQSPKSRKLVLHFDIRNTILVADSVTNVDVDEALNTYLAGVTWGFPTADGWRWCSDTPSLKRPQKGAVTYYKYLEDRLVNERSDRTRLRKETGAFTQAEIGRRFQPYFAKHLQLLRWQHHQVDEKLTMKGKNGERYHYILPAFFRLLRHLWRTSRDFAVVLRTYGLDADNVLRSIEHGLAGHHPSLSAPLPIPVNRRPGRIHRSDDGHVEFHVRSPEGRDSAVYDRCRDVYDHLSRRTGVGGFVDDYFHWQGRGFHHCAGKPLWIDPSERTVQHIFFDDNIRISDVDNIVDLRMFEADGVSTRQLSVDETAVFEDMCLVQNDLLHAIEDVEYFVKKVEVCEEKYDHFLAKCQGSTNLQRSTGLHVDVR</sequence>
<name>A0AAD9KVS8_RIDPI</name>
<organism evidence="1 2">
    <name type="scientific">Ridgeia piscesae</name>
    <name type="common">Tubeworm</name>
    <dbReference type="NCBI Taxonomy" id="27915"/>
    <lineage>
        <taxon>Eukaryota</taxon>
        <taxon>Metazoa</taxon>
        <taxon>Spiralia</taxon>
        <taxon>Lophotrochozoa</taxon>
        <taxon>Annelida</taxon>
        <taxon>Polychaeta</taxon>
        <taxon>Sedentaria</taxon>
        <taxon>Canalipalpata</taxon>
        <taxon>Sabellida</taxon>
        <taxon>Siboglinidae</taxon>
        <taxon>Ridgeia</taxon>
    </lineage>
</organism>
<protein>
    <submittedName>
        <fullName evidence="1">Uncharacterized protein</fullName>
    </submittedName>
</protein>